<evidence type="ECO:0000256" key="1">
    <source>
        <dbReference type="SAM" id="MobiDB-lite"/>
    </source>
</evidence>
<dbReference type="EMBL" id="JABEBT010000021">
    <property type="protein sequence ID" value="KAF7637280.1"/>
    <property type="molecule type" value="Genomic_DNA"/>
</dbReference>
<feature type="compositionally biased region" description="Basic and acidic residues" evidence="1">
    <location>
        <begin position="97"/>
        <end position="106"/>
    </location>
</feature>
<sequence length="259" mass="27581">MLLLQDSVILYDSLLVTFLLIFATMFLLTTQFCCKKKKDKGKKKKGGTSKAEPSGAAAPDAAQAQGTPPDEKKTEEKKSPEEGDKKKKPVSVKKGKGASDKGKGDSPAKALVTAMGPTTPPTATLANDQLKTIFSAQTMLQLQNISPGMIPVILPASQPGGTPTVMMMPAKDMQSVAAVTAQPLKQSTTVAPTPAPQKEPSLYEAIEVSKRSIGGEKKAVGKEKENSKRSNRETKPGMADQGSYQTLADIDTNKMFQKK</sequence>
<keyword evidence="2" id="KW-0472">Membrane</keyword>
<keyword evidence="2" id="KW-0812">Transmembrane</keyword>
<feature type="compositionally biased region" description="Basic and acidic residues" evidence="1">
    <location>
        <begin position="69"/>
        <end position="85"/>
    </location>
</feature>
<feature type="compositionally biased region" description="Basic residues" evidence="1">
    <location>
        <begin position="37"/>
        <end position="47"/>
    </location>
</feature>
<evidence type="ECO:0000256" key="2">
    <source>
        <dbReference type="SAM" id="Phobius"/>
    </source>
</evidence>
<proteinExistence type="predicted"/>
<gene>
    <name evidence="3" type="ORF">Mgra_00003246</name>
</gene>
<dbReference type="OrthoDB" id="5900719at2759"/>
<feature type="compositionally biased region" description="Low complexity" evidence="1">
    <location>
        <begin position="51"/>
        <end position="68"/>
    </location>
</feature>
<reference evidence="3" key="1">
    <citation type="journal article" date="2020" name="Ecol. Evol.">
        <title>Genome structure and content of the rice root-knot nematode (Meloidogyne graminicola).</title>
        <authorList>
            <person name="Phan N.T."/>
            <person name="Danchin E.G.J."/>
            <person name="Klopp C."/>
            <person name="Perfus-Barbeoch L."/>
            <person name="Kozlowski D.K."/>
            <person name="Koutsovoulos G.D."/>
            <person name="Lopez-Roques C."/>
            <person name="Bouchez O."/>
            <person name="Zahm M."/>
            <person name="Besnard G."/>
            <person name="Bellafiore S."/>
        </authorList>
    </citation>
    <scope>NUCLEOTIDE SEQUENCE</scope>
    <source>
        <strain evidence="3">VN-18</strain>
    </source>
</reference>
<name>A0A8S9ZVJ4_9BILA</name>
<feature type="compositionally biased region" description="Basic and acidic residues" evidence="1">
    <location>
        <begin position="208"/>
        <end position="235"/>
    </location>
</feature>
<dbReference type="AlphaFoldDB" id="A0A8S9ZVJ4"/>
<comment type="caution">
    <text evidence="3">The sequence shown here is derived from an EMBL/GenBank/DDBJ whole genome shotgun (WGS) entry which is preliminary data.</text>
</comment>
<feature type="compositionally biased region" description="Low complexity" evidence="1">
    <location>
        <begin position="113"/>
        <end position="122"/>
    </location>
</feature>
<feature type="transmembrane region" description="Helical" evidence="2">
    <location>
        <begin position="14"/>
        <end position="34"/>
    </location>
</feature>
<keyword evidence="4" id="KW-1185">Reference proteome</keyword>
<accession>A0A8S9ZVJ4</accession>
<protein>
    <submittedName>
        <fullName evidence="3">Uncharacterized protein</fullName>
    </submittedName>
</protein>
<feature type="region of interest" description="Disordered" evidence="1">
    <location>
        <begin position="208"/>
        <end position="259"/>
    </location>
</feature>
<keyword evidence="2" id="KW-1133">Transmembrane helix</keyword>
<organism evidence="3 4">
    <name type="scientific">Meloidogyne graminicola</name>
    <dbReference type="NCBI Taxonomy" id="189291"/>
    <lineage>
        <taxon>Eukaryota</taxon>
        <taxon>Metazoa</taxon>
        <taxon>Ecdysozoa</taxon>
        <taxon>Nematoda</taxon>
        <taxon>Chromadorea</taxon>
        <taxon>Rhabditida</taxon>
        <taxon>Tylenchina</taxon>
        <taxon>Tylenchomorpha</taxon>
        <taxon>Tylenchoidea</taxon>
        <taxon>Meloidogynidae</taxon>
        <taxon>Meloidogyninae</taxon>
        <taxon>Meloidogyne</taxon>
    </lineage>
</organism>
<evidence type="ECO:0000313" key="4">
    <source>
        <dbReference type="Proteomes" id="UP000605970"/>
    </source>
</evidence>
<evidence type="ECO:0000313" key="3">
    <source>
        <dbReference type="EMBL" id="KAF7637280.1"/>
    </source>
</evidence>
<dbReference type="Proteomes" id="UP000605970">
    <property type="component" value="Unassembled WGS sequence"/>
</dbReference>
<feature type="compositionally biased region" description="Basic residues" evidence="1">
    <location>
        <begin position="86"/>
        <end position="96"/>
    </location>
</feature>
<feature type="region of interest" description="Disordered" evidence="1">
    <location>
        <begin position="37"/>
        <end position="122"/>
    </location>
</feature>